<accession>A0A9W8N433</accession>
<comment type="caution">
    <text evidence="1">The sequence shown here is derived from an EMBL/GenBank/DDBJ whole genome shotgun (WGS) entry which is preliminary data.</text>
</comment>
<organism evidence="1 2">
    <name type="scientific">Xylaria arbuscula</name>
    <dbReference type="NCBI Taxonomy" id="114810"/>
    <lineage>
        <taxon>Eukaryota</taxon>
        <taxon>Fungi</taxon>
        <taxon>Dikarya</taxon>
        <taxon>Ascomycota</taxon>
        <taxon>Pezizomycotina</taxon>
        <taxon>Sordariomycetes</taxon>
        <taxon>Xylariomycetidae</taxon>
        <taxon>Xylariales</taxon>
        <taxon>Xylariaceae</taxon>
        <taxon>Xylaria</taxon>
    </lineage>
</organism>
<keyword evidence="2" id="KW-1185">Reference proteome</keyword>
<evidence type="ECO:0000313" key="2">
    <source>
        <dbReference type="Proteomes" id="UP001148614"/>
    </source>
</evidence>
<proteinExistence type="predicted"/>
<reference evidence="1" key="1">
    <citation type="submission" date="2022-07" db="EMBL/GenBank/DDBJ databases">
        <title>Genome Sequence of Xylaria arbuscula.</title>
        <authorList>
            <person name="Buettner E."/>
        </authorList>
    </citation>
    <scope>NUCLEOTIDE SEQUENCE</scope>
    <source>
        <strain evidence="1">VT107</strain>
    </source>
</reference>
<name>A0A9W8N433_9PEZI</name>
<evidence type="ECO:0000313" key="1">
    <source>
        <dbReference type="EMBL" id="KAJ3554153.1"/>
    </source>
</evidence>
<gene>
    <name evidence="1" type="ORF">NPX13_g10692</name>
</gene>
<sequence>MPKKKAPAMPTDFRVLMTQMAWILKTEGRAGNKRLACVLRTQVARVAQTLKPRANPLSNFQWTVYQSFCSYFWSDSAKRYYQLAHLPPRPYLNISQLKSLDLDVTSFDKLVDFIHFNGNPPFEWARKSKKKMGRKKVIVHVKQHPDETVVPIPLPHPSSVAPAHTGLAQHITAGPVPLPPKVVPAPTSFSPVSRSLWDDDIEMVSPSRVMVTKERPRAILSFACRPGWDLNKKATWAPAIGITPEPSGFLADAPKSYYPLERPSIASAVVFVRASEKSVEGFLKRFLGHGESLNENLH</sequence>
<dbReference type="Proteomes" id="UP001148614">
    <property type="component" value="Unassembled WGS sequence"/>
</dbReference>
<dbReference type="AlphaFoldDB" id="A0A9W8N433"/>
<dbReference type="OrthoDB" id="4751875at2759"/>
<protein>
    <submittedName>
        <fullName evidence="1">Uncharacterized protein</fullName>
    </submittedName>
</protein>
<dbReference type="EMBL" id="JANPWZ010003126">
    <property type="protein sequence ID" value="KAJ3554153.1"/>
    <property type="molecule type" value="Genomic_DNA"/>
</dbReference>